<dbReference type="InterPro" id="IPR006566">
    <property type="entry name" value="FBD"/>
</dbReference>
<dbReference type="Pfam" id="PF24758">
    <property type="entry name" value="LRR_At5g56370"/>
    <property type="match status" value="1"/>
</dbReference>
<dbReference type="PANTHER" id="PTHR32141">
    <property type="match status" value="1"/>
</dbReference>
<dbReference type="InterPro" id="IPR055411">
    <property type="entry name" value="LRR_FXL15/At3g58940/PEG3-like"/>
</dbReference>
<name>A0A3L6QXN4_PANMI</name>
<reference evidence="4" key="1">
    <citation type="journal article" date="2019" name="Nat. Commun.">
        <title>The genome of broomcorn millet.</title>
        <authorList>
            <person name="Zou C."/>
            <person name="Miki D."/>
            <person name="Li D."/>
            <person name="Tang Q."/>
            <person name="Xiao L."/>
            <person name="Rajput S."/>
            <person name="Deng P."/>
            <person name="Jia W."/>
            <person name="Huang R."/>
            <person name="Zhang M."/>
            <person name="Sun Y."/>
            <person name="Hu J."/>
            <person name="Fu X."/>
            <person name="Schnable P.S."/>
            <person name="Li F."/>
            <person name="Zhang H."/>
            <person name="Feng B."/>
            <person name="Zhu X."/>
            <person name="Liu R."/>
            <person name="Schnable J.C."/>
            <person name="Zhu J.-K."/>
            <person name="Zhang H."/>
        </authorList>
    </citation>
    <scope>NUCLEOTIDE SEQUENCE [LARGE SCALE GENOMIC DNA]</scope>
</reference>
<accession>A0A3L6QXN4</accession>
<evidence type="ECO:0000313" key="3">
    <source>
        <dbReference type="EMBL" id="RLM87475.1"/>
    </source>
</evidence>
<organism evidence="3 4">
    <name type="scientific">Panicum miliaceum</name>
    <name type="common">Proso millet</name>
    <name type="synonym">Broomcorn millet</name>
    <dbReference type="NCBI Taxonomy" id="4540"/>
    <lineage>
        <taxon>Eukaryota</taxon>
        <taxon>Viridiplantae</taxon>
        <taxon>Streptophyta</taxon>
        <taxon>Embryophyta</taxon>
        <taxon>Tracheophyta</taxon>
        <taxon>Spermatophyta</taxon>
        <taxon>Magnoliopsida</taxon>
        <taxon>Liliopsida</taxon>
        <taxon>Poales</taxon>
        <taxon>Poaceae</taxon>
        <taxon>PACMAD clade</taxon>
        <taxon>Panicoideae</taxon>
        <taxon>Panicodae</taxon>
        <taxon>Paniceae</taxon>
        <taxon>Panicinae</taxon>
        <taxon>Panicum</taxon>
        <taxon>Panicum sect. Panicum</taxon>
    </lineage>
</organism>
<sequence length="260" mass="29759">MGAPRCVRIRSRTLKSFGVSVEGNEPIVGQRLEQVIIEDAPLLQRLFLRHAEDGLSVRVSGAPKLEFLGSLTSGITKLELGTTVFKEMVAVNVTTVVRTVKILVLRMSPPSVDDAIGLVKCFPCVEKLYILIFLNKKSRRVLHHHSHDYMECLDLHLKKLVLINYRGFTRDAEFAKFFLLNARVLEVLECTTCCRKCDAEWISQQRSKVQLERRASQDVRFVMARASYVSDHIHIRHIHDLTFDDPFDNSSCRCKTIEYL</sequence>
<dbReference type="Pfam" id="PF08387">
    <property type="entry name" value="FBD"/>
    <property type="match status" value="1"/>
</dbReference>
<comment type="caution">
    <text evidence="3">The sequence shown here is derived from an EMBL/GenBank/DDBJ whole genome shotgun (WGS) entry which is preliminary data.</text>
</comment>
<dbReference type="AlphaFoldDB" id="A0A3L6QXN4"/>
<dbReference type="EMBL" id="PQIB02000011">
    <property type="protein sequence ID" value="RLM87475.1"/>
    <property type="molecule type" value="Genomic_DNA"/>
</dbReference>
<feature type="domain" description="F-box/LRR-repeat protein 15/At3g58940/PEG3-like LRR" evidence="2">
    <location>
        <begin position="3"/>
        <end position="130"/>
    </location>
</feature>
<dbReference type="STRING" id="4540.A0A3L6QXN4"/>
<evidence type="ECO:0000259" key="1">
    <source>
        <dbReference type="Pfam" id="PF08387"/>
    </source>
</evidence>
<protein>
    <submittedName>
        <fullName evidence="3">Uncharacterized protein</fullName>
    </submittedName>
</protein>
<evidence type="ECO:0000259" key="2">
    <source>
        <dbReference type="Pfam" id="PF24758"/>
    </source>
</evidence>
<proteinExistence type="predicted"/>
<dbReference type="Proteomes" id="UP000275267">
    <property type="component" value="Unassembled WGS sequence"/>
</dbReference>
<dbReference type="PANTHER" id="PTHR32141:SF160">
    <property type="entry name" value="F-BOX DOMAIN-CONTAINING PROTEIN"/>
    <property type="match status" value="1"/>
</dbReference>
<dbReference type="OrthoDB" id="584579at2759"/>
<keyword evidence="4" id="KW-1185">Reference proteome</keyword>
<gene>
    <name evidence="3" type="ORF">C2845_PM04G07770</name>
</gene>
<dbReference type="InterPro" id="IPR055302">
    <property type="entry name" value="F-box_dom-containing"/>
</dbReference>
<feature type="domain" description="FBD" evidence="1">
    <location>
        <begin position="151"/>
        <end position="186"/>
    </location>
</feature>
<evidence type="ECO:0000313" key="4">
    <source>
        <dbReference type="Proteomes" id="UP000275267"/>
    </source>
</evidence>